<dbReference type="InterPro" id="IPR004839">
    <property type="entry name" value="Aminotransferase_I/II_large"/>
</dbReference>
<protein>
    <submittedName>
        <fullName evidence="2">YcxD</fullName>
    </submittedName>
</protein>
<comment type="caution">
    <text evidence="2">The sequence shown here is derived from an EMBL/GenBank/DDBJ whole genome shotgun (WGS) entry which is preliminary data.</text>
</comment>
<dbReference type="STRING" id="857293.CAAU_0006"/>
<dbReference type="EMBL" id="CAKP01000001">
    <property type="protein sequence ID" value="CCC57656.1"/>
    <property type="molecule type" value="Genomic_DNA"/>
</dbReference>
<dbReference type="GO" id="GO:0030170">
    <property type="term" value="F:pyridoxal phosphate binding"/>
    <property type="evidence" value="ECO:0007669"/>
    <property type="project" value="InterPro"/>
</dbReference>
<dbReference type="CDD" id="cd00609">
    <property type="entry name" value="AAT_like"/>
    <property type="match status" value="1"/>
</dbReference>
<dbReference type="AlphaFoldDB" id="G0V3G6"/>
<proteinExistence type="predicted"/>
<dbReference type="InterPro" id="IPR015421">
    <property type="entry name" value="PyrdxlP-dep_Trfase_major"/>
</dbReference>
<dbReference type="Pfam" id="PF00155">
    <property type="entry name" value="Aminotran_1_2"/>
    <property type="match status" value="1"/>
</dbReference>
<dbReference type="SUPFAM" id="SSF53383">
    <property type="entry name" value="PLP-dependent transferases"/>
    <property type="match status" value="1"/>
</dbReference>
<reference evidence="2 3" key="1">
    <citation type="journal article" date="2011" name="J. Bacteriol.">
        <title>Draft genome sequence of Caloramator australicus strain RC3T, a thermoanaerobe from the Great Artesian Basin of Australia.</title>
        <authorList>
            <person name="Ogg C.D."/>
            <person name="Patel B.K.C."/>
        </authorList>
    </citation>
    <scope>NUCLEOTIDE SEQUENCE [LARGE SCALE GENOMIC DNA]</scope>
    <source>
        <strain evidence="2 3">RC3</strain>
    </source>
</reference>
<name>G0V3G6_9CLOT</name>
<accession>G0V3G6</accession>
<gene>
    <name evidence="2" type="ORF">CAAU_0006</name>
</gene>
<dbReference type="Gene3D" id="3.40.640.10">
    <property type="entry name" value="Type I PLP-dependent aspartate aminotransferase-like (Major domain)"/>
    <property type="match status" value="1"/>
</dbReference>
<dbReference type="InterPro" id="IPR015424">
    <property type="entry name" value="PyrdxlP-dep_Trfase"/>
</dbReference>
<evidence type="ECO:0000313" key="2">
    <source>
        <dbReference type="EMBL" id="CCC57656.1"/>
    </source>
</evidence>
<evidence type="ECO:0000259" key="1">
    <source>
        <dbReference type="Pfam" id="PF00155"/>
    </source>
</evidence>
<dbReference type="PANTHER" id="PTHR46577">
    <property type="entry name" value="HTH-TYPE TRANSCRIPTIONAL REGULATORY PROTEIN GABR"/>
    <property type="match status" value="1"/>
</dbReference>
<dbReference type="PANTHER" id="PTHR46577:SF1">
    <property type="entry name" value="HTH-TYPE TRANSCRIPTIONAL REGULATORY PROTEIN GABR"/>
    <property type="match status" value="1"/>
</dbReference>
<keyword evidence="3" id="KW-1185">Reference proteome</keyword>
<dbReference type="InterPro" id="IPR051446">
    <property type="entry name" value="HTH_trans_reg/aminotransferase"/>
</dbReference>
<evidence type="ECO:0000313" key="3">
    <source>
        <dbReference type="Proteomes" id="UP000007652"/>
    </source>
</evidence>
<organism evidence="2 3">
    <name type="scientific">Caloramator australicus RC3</name>
    <dbReference type="NCBI Taxonomy" id="857293"/>
    <lineage>
        <taxon>Bacteria</taxon>
        <taxon>Bacillati</taxon>
        <taxon>Bacillota</taxon>
        <taxon>Clostridia</taxon>
        <taxon>Eubacteriales</taxon>
        <taxon>Clostridiaceae</taxon>
        <taxon>Caloramator</taxon>
    </lineage>
</organism>
<dbReference type="Proteomes" id="UP000007652">
    <property type="component" value="Unassembled WGS sequence"/>
</dbReference>
<feature type="domain" description="Aminotransferase class I/classII large" evidence="1">
    <location>
        <begin position="64"/>
        <end position="171"/>
    </location>
</feature>
<sequence length="184" mass="20848">MLQYLFNNNKGKLLVEVSTYKLVLDLADHLDIELEGIERRIDGFDYSKLELLLKLGEISAFYIMPRHHNPTGYCLSEKAKQKVAELCCKYNVLIIEDDYLADLGSRKGAMPIHYYNMSKNTVYIRSFSKSFMPGARIGAAVLPKSIVDGVLSLKYISDLNTSKILQAALDSFIKSGTYEKHIKN</sequence>
<dbReference type="eggNOG" id="COG1167">
    <property type="taxonomic scope" value="Bacteria"/>
</dbReference>